<evidence type="ECO:0000313" key="2">
    <source>
        <dbReference type="EMBL" id="SDZ79976.1"/>
    </source>
</evidence>
<keyword evidence="3" id="KW-1185">Reference proteome</keyword>
<feature type="transmembrane region" description="Helical" evidence="1">
    <location>
        <begin position="211"/>
        <end position="236"/>
    </location>
</feature>
<dbReference type="GO" id="GO:0016020">
    <property type="term" value="C:membrane"/>
    <property type="evidence" value="ECO:0007669"/>
    <property type="project" value="InterPro"/>
</dbReference>
<protein>
    <submittedName>
        <fullName evidence="2">Succinate dehydrogenase / fumarate reductase cytochrome b subunit</fullName>
    </submittedName>
</protein>
<proteinExistence type="predicted"/>
<dbReference type="EMBL" id="FNQF01000001">
    <property type="protein sequence ID" value="SDZ79976.1"/>
    <property type="molecule type" value="Genomic_DNA"/>
</dbReference>
<dbReference type="InterPro" id="IPR034804">
    <property type="entry name" value="SQR/QFR_C/D"/>
</dbReference>
<feature type="transmembrane region" description="Helical" evidence="1">
    <location>
        <begin position="81"/>
        <end position="98"/>
    </location>
</feature>
<keyword evidence="1" id="KW-0472">Membrane</keyword>
<accession>A0A1H3VYU9</accession>
<reference evidence="2 3" key="1">
    <citation type="submission" date="2016-10" db="EMBL/GenBank/DDBJ databases">
        <authorList>
            <person name="de Groot N.N."/>
        </authorList>
    </citation>
    <scope>NUCLEOTIDE SEQUENCE [LARGE SCALE GENOMIC DNA]</scope>
    <source>
        <strain evidence="2 3">DSM 23581</strain>
    </source>
</reference>
<keyword evidence="1" id="KW-1133">Transmembrane helix</keyword>
<dbReference type="NCBIfam" id="TIGR02046">
    <property type="entry name" value="sdhC_b558_fam"/>
    <property type="match status" value="1"/>
</dbReference>
<evidence type="ECO:0000313" key="3">
    <source>
        <dbReference type="Proteomes" id="UP000198820"/>
    </source>
</evidence>
<feature type="transmembrane region" description="Helical" evidence="1">
    <location>
        <begin position="179"/>
        <end position="199"/>
    </location>
</feature>
<dbReference type="CDD" id="cd03498">
    <property type="entry name" value="SQR_TypeB_2_TM"/>
    <property type="match status" value="1"/>
</dbReference>
<name>A0A1H3VYU9_9FLAO</name>
<dbReference type="SUPFAM" id="SSF81343">
    <property type="entry name" value="Fumarate reductase respiratory complex transmembrane subunits"/>
    <property type="match status" value="1"/>
</dbReference>
<dbReference type="Proteomes" id="UP000198820">
    <property type="component" value="Unassembled WGS sequence"/>
</dbReference>
<sequence length="238" mass="27113">MYLINIKCTFGVNFKQIVMSGISKTSIARKFAMALSGLFLVLFLAQHFTINFTSVFSEDTFNEISHFMGTNFLVQAVLQPVLIFGVVFHFIMGFILEIQNNKARVVKYKKYSGGANSSWMSRNMIFSGAVILLFLGLHFYDFWFPEIVHKYIESHPEDATRYYSETVAKFAGDPIRTGLYAISFIFLMLHLLHGFASSFQSIGFNNKYSRALTVFAKAFAVVIPLGFIFIAVFHYINN</sequence>
<dbReference type="STRING" id="908615.SAMN05421540_101346"/>
<evidence type="ECO:0000256" key="1">
    <source>
        <dbReference type="SAM" id="Phobius"/>
    </source>
</evidence>
<dbReference type="InterPro" id="IPR011138">
    <property type="entry name" value="Cytochrome_b-558"/>
</dbReference>
<dbReference type="AlphaFoldDB" id="A0A1H3VYU9"/>
<organism evidence="2 3">
    <name type="scientific">Psychroflexus halocasei</name>
    <dbReference type="NCBI Taxonomy" id="908615"/>
    <lineage>
        <taxon>Bacteria</taxon>
        <taxon>Pseudomonadati</taxon>
        <taxon>Bacteroidota</taxon>
        <taxon>Flavobacteriia</taxon>
        <taxon>Flavobacteriales</taxon>
        <taxon>Flavobacteriaceae</taxon>
        <taxon>Psychroflexus</taxon>
    </lineage>
</organism>
<gene>
    <name evidence="2" type="ORF">SAMN05421540_101346</name>
</gene>
<feature type="transmembrane region" description="Helical" evidence="1">
    <location>
        <begin position="119"/>
        <end position="140"/>
    </location>
</feature>
<dbReference type="Gene3D" id="1.20.1300.10">
    <property type="entry name" value="Fumarate reductase/succinate dehydrogenase, transmembrane subunit"/>
    <property type="match status" value="1"/>
</dbReference>
<keyword evidence="1" id="KW-0812">Transmembrane</keyword>